<dbReference type="RefSeq" id="WP_137617293.1">
    <property type="nucleotide sequence ID" value="NZ_BJDI01000020.1"/>
</dbReference>
<comment type="caution">
    <text evidence="1">The sequence shown here is derived from an EMBL/GenBank/DDBJ whole genome shotgun (WGS) entry which is preliminary data.</text>
</comment>
<gene>
    <name evidence="1" type="ORF">ACFP1L_03370</name>
</gene>
<name>A0ABW1SH91_9LACO</name>
<dbReference type="Gene3D" id="3.40.50.1240">
    <property type="entry name" value="Phosphoglycerate mutase-like"/>
    <property type="match status" value="1"/>
</dbReference>
<dbReference type="CDD" id="cd07067">
    <property type="entry name" value="HP_PGM_like"/>
    <property type="match status" value="1"/>
</dbReference>
<evidence type="ECO:0000313" key="1">
    <source>
        <dbReference type="EMBL" id="MFC6200936.1"/>
    </source>
</evidence>
<dbReference type="InterPro" id="IPR029033">
    <property type="entry name" value="His_PPase_superfam"/>
</dbReference>
<organism evidence="1 2">
    <name type="scientific">Lactiplantibacillus nangangensis</name>
    <dbReference type="NCBI Taxonomy" id="2559917"/>
    <lineage>
        <taxon>Bacteria</taxon>
        <taxon>Bacillati</taxon>
        <taxon>Bacillota</taxon>
        <taxon>Bacilli</taxon>
        <taxon>Lactobacillales</taxon>
        <taxon>Lactobacillaceae</taxon>
        <taxon>Lactiplantibacillus</taxon>
    </lineage>
</organism>
<dbReference type="PANTHER" id="PTHR48100">
    <property type="entry name" value="BROAD-SPECIFICITY PHOSPHATASE YOR283W-RELATED"/>
    <property type="match status" value="1"/>
</dbReference>
<dbReference type="Pfam" id="PF00300">
    <property type="entry name" value="His_Phos_1"/>
    <property type="match status" value="1"/>
</dbReference>
<dbReference type="SUPFAM" id="SSF53254">
    <property type="entry name" value="Phosphoglycerate mutase-like"/>
    <property type="match status" value="1"/>
</dbReference>
<dbReference type="PANTHER" id="PTHR48100:SF1">
    <property type="entry name" value="HISTIDINE PHOSPHATASE FAMILY PROTEIN-RELATED"/>
    <property type="match status" value="1"/>
</dbReference>
<accession>A0ABW1SH91</accession>
<dbReference type="Proteomes" id="UP001596171">
    <property type="component" value="Unassembled WGS sequence"/>
</dbReference>
<evidence type="ECO:0000313" key="2">
    <source>
        <dbReference type="Proteomes" id="UP001596171"/>
    </source>
</evidence>
<reference evidence="2" key="1">
    <citation type="journal article" date="2019" name="Int. J. Syst. Evol. Microbiol.">
        <title>The Global Catalogue of Microorganisms (GCM) 10K type strain sequencing project: providing services to taxonomists for standard genome sequencing and annotation.</title>
        <authorList>
            <consortium name="The Broad Institute Genomics Platform"/>
            <consortium name="The Broad Institute Genome Sequencing Center for Infectious Disease"/>
            <person name="Wu L."/>
            <person name="Ma J."/>
        </authorList>
    </citation>
    <scope>NUCLEOTIDE SEQUENCE [LARGE SCALE GENOMIC DNA]</scope>
    <source>
        <strain evidence="2">CCM 8930</strain>
    </source>
</reference>
<dbReference type="EMBL" id="JBHSSE010000007">
    <property type="protein sequence ID" value="MFC6200936.1"/>
    <property type="molecule type" value="Genomic_DNA"/>
</dbReference>
<keyword evidence="2" id="KW-1185">Reference proteome</keyword>
<proteinExistence type="predicted"/>
<dbReference type="InterPro" id="IPR050275">
    <property type="entry name" value="PGM_Phosphatase"/>
</dbReference>
<dbReference type="SMART" id="SM00855">
    <property type="entry name" value="PGAM"/>
    <property type="match status" value="1"/>
</dbReference>
<sequence>MKIYLIRHGEPDYTDVTNQHYVGYGRDLGGLTPAGVKMAQQCAQKPELQQVQLILTSPFTRAMATTIEIARQVAVPVTVELDLHEWQPDRTGTLIENNRQVARAYTQYKRTPHSRPADFPYPYETADEVQARVNAVFARYAAHYDCIACITHGEVMTQLTGQRSFDYCEIKAIDYPN</sequence>
<protein>
    <submittedName>
        <fullName evidence="1">Histidine phosphatase family protein</fullName>
    </submittedName>
</protein>
<dbReference type="InterPro" id="IPR013078">
    <property type="entry name" value="His_Pase_superF_clade-1"/>
</dbReference>